<evidence type="ECO:0000256" key="1">
    <source>
        <dbReference type="ARBA" id="ARBA00023015"/>
    </source>
</evidence>
<feature type="domain" description="HTH hxlR-type" evidence="4">
    <location>
        <begin position="17"/>
        <end position="110"/>
    </location>
</feature>
<evidence type="ECO:0000313" key="5">
    <source>
        <dbReference type="EMBL" id="MFC7306934.1"/>
    </source>
</evidence>
<dbReference type="EMBL" id="JBHTCF010000009">
    <property type="protein sequence ID" value="MFC7306934.1"/>
    <property type="molecule type" value="Genomic_DNA"/>
</dbReference>
<keyword evidence="2" id="KW-0238">DNA-binding</keyword>
<dbReference type="RefSeq" id="WP_381832912.1">
    <property type="nucleotide sequence ID" value="NZ_JBHTCF010000009.1"/>
</dbReference>
<dbReference type="PANTHER" id="PTHR33204:SF37">
    <property type="entry name" value="HTH-TYPE TRANSCRIPTIONAL REGULATOR YODB"/>
    <property type="match status" value="1"/>
</dbReference>
<evidence type="ECO:0000313" key="6">
    <source>
        <dbReference type="Proteomes" id="UP001596523"/>
    </source>
</evidence>
<sequence length="115" mass="12806">MPTPRPGGPVRGSATGRPLMAALDLFGRRWNLRILWELHLDGPLGFRPLRQACDGMSSSVLHQRLAELQESLLVERGPGTDYRLTPLGREACAALSGLTHWSERWAAELKPRTRP</sequence>
<accession>A0ABW2JLD0</accession>
<evidence type="ECO:0000259" key="4">
    <source>
        <dbReference type="PROSITE" id="PS51118"/>
    </source>
</evidence>
<dbReference type="InterPro" id="IPR002577">
    <property type="entry name" value="HTH_HxlR"/>
</dbReference>
<reference evidence="6" key="1">
    <citation type="journal article" date="2019" name="Int. J. Syst. Evol. Microbiol.">
        <title>The Global Catalogue of Microorganisms (GCM) 10K type strain sequencing project: providing services to taxonomists for standard genome sequencing and annotation.</title>
        <authorList>
            <consortium name="The Broad Institute Genomics Platform"/>
            <consortium name="The Broad Institute Genome Sequencing Center for Infectious Disease"/>
            <person name="Wu L."/>
            <person name="Ma J."/>
        </authorList>
    </citation>
    <scope>NUCLEOTIDE SEQUENCE [LARGE SCALE GENOMIC DNA]</scope>
    <source>
        <strain evidence="6">SYNS20</strain>
    </source>
</reference>
<evidence type="ECO:0000256" key="2">
    <source>
        <dbReference type="ARBA" id="ARBA00023125"/>
    </source>
</evidence>
<dbReference type="PANTHER" id="PTHR33204">
    <property type="entry name" value="TRANSCRIPTIONAL REGULATOR, MARR FAMILY"/>
    <property type="match status" value="1"/>
</dbReference>
<evidence type="ECO:0000256" key="3">
    <source>
        <dbReference type="ARBA" id="ARBA00023163"/>
    </source>
</evidence>
<dbReference type="InterPro" id="IPR036390">
    <property type="entry name" value="WH_DNA-bd_sf"/>
</dbReference>
<name>A0ABW2JLD0_9ACTN</name>
<dbReference type="PROSITE" id="PS51118">
    <property type="entry name" value="HTH_HXLR"/>
    <property type="match status" value="1"/>
</dbReference>
<dbReference type="Pfam" id="PF01638">
    <property type="entry name" value="HxlR"/>
    <property type="match status" value="1"/>
</dbReference>
<dbReference type="InterPro" id="IPR036388">
    <property type="entry name" value="WH-like_DNA-bd_sf"/>
</dbReference>
<proteinExistence type="predicted"/>
<keyword evidence="3" id="KW-0804">Transcription</keyword>
<gene>
    <name evidence="5" type="ORF">ACFQVC_22215</name>
</gene>
<dbReference type="SUPFAM" id="SSF46785">
    <property type="entry name" value="Winged helix' DNA-binding domain"/>
    <property type="match status" value="1"/>
</dbReference>
<dbReference type="Proteomes" id="UP001596523">
    <property type="component" value="Unassembled WGS sequence"/>
</dbReference>
<dbReference type="Gene3D" id="1.10.10.10">
    <property type="entry name" value="Winged helix-like DNA-binding domain superfamily/Winged helix DNA-binding domain"/>
    <property type="match status" value="1"/>
</dbReference>
<keyword evidence="1" id="KW-0805">Transcription regulation</keyword>
<organism evidence="5 6">
    <name type="scientific">Streptomyces monticola</name>
    <dbReference type="NCBI Taxonomy" id="2666263"/>
    <lineage>
        <taxon>Bacteria</taxon>
        <taxon>Bacillati</taxon>
        <taxon>Actinomycetota</taxon>
        <taxon>Actinomycetes</taxon>
        <taxon>Kitasatosporales</taxon>
        <taxon>Streptomycetaceae</taxon>
        <taxon>Streptomyces</taxon>
    </lineage>
</organism>
<keyword evidence="6" id="KW-1185">Reference proteome</keyword>
<comment type="caution">
    <text evidence="5">The sequence shown here is derived from an EMBL/GenBank/DDBJ whole genome shotgun (WGS) entry which is preliminary data.</text>
</comment>
<protein>
    <submittedName>
        <fullName evidence="5">Winged helix-turn-helix transcriptional regulator</fullName>
    </submittedName>
</protein>